<evidence type="ECO:0000313" key="2">
    <source>
        <dbReference type="Proteomes" id="UP001470230"/>
    </source>
</evidence>
<sequence length="646" mass="74633">MDSESINWINLNLQNVNKDINNKIHNLNNFAKILLLGDSETGKTTLKNILLNKKCYVYKNEFDDVELKFIDNDDANNDDKTQLISIDYNSKLIFCECPPLKSDDGLNEEILNSLIIDSIIQAHSKNNRNFMKILLIISAPEFESGRGRGILKKICRIYRMFPQTEKMKDGFGLVITKGIEECRGKVYLKRLQERSPDDLKQICDFFLINKNKVFVLPKPSKAKIGCKYEFDDHDSLQNFIMDEYIEDPITKVTLSDYSESELKGILLRQSQQRDTIINEIFSKMAELYQKETNNDYSLWKNIILQMNDIDCVNDLRTYIENNIPEIPNMPNFVYNFQTLDKYQNIHDSINILFKKGNDSNFIKDILLQNVLKATRQIDILYSNSQEIKLKDELNKALDKKKDTLCGILQKGQNILDECSITNEEPQKEQIVIDESLLTNEEPHNKQIKIDESFLTNDEKQKEQIVIDESFLTNDEKQKEQIVIDESFLTNDEQQKDNQNKSRDKKFANNVVVNGDPKEVENLLGFDSFNLFKELKTSSKCDSVLKEVKNCLVETEDIEKTGQLLYLAGELNSLREFWAWLKGIDPKTLNVEQIFSEDGPEDQDLGADKKLIFLRDVSWGEGVVDESGNEGLRKKCGALRAKCKGFI</sequence>
<protein>
    <recommendedName>
        <fullName evidence="3">G domain-containing protein</fullName>
    </recommendedName>
</protein>
<dbReference type="SUPFAM" id="SSF52540">
    <property type="entry name" value="P-loop containing nucleoside triphosphate hydrolases"/>
    <property type="match status" value="1"/>
</dbReference>
<keyword evidence="2" id="KW-1185">Reference proteome</keyword>
<organism evidence="1 2">
    <name type="scientific">Tritrichomonas musculus</name>
    <dbReference type="NCBI Taxonomy" id="1915356"/>
    <lineage>
        <taxon>Eukaryota</taxon>
        <taxon>Metamonada</taxon>
        <taxon>Parabasalia</taxon>
        <taxon>Tritrichomonadida</taxon>
        <taxon>Tritrichomonadidae</taxon>
        <taxon>Tritrichomonas</taxon>
    </lineage>
</organism>
<dbReference type="EMBL" id="JAPFFF010000024">
    <property type="protein sequence ID" value="KAK8850084.1"/>
    <property type="molecule type" value="Genomic_DNA"/>
</dbReference>
<dbReference type="Proteomes" id="UP001470230">
    <property type="component" value="Unassembled WGS sequence"/>
</dbReference>
<proteinExistence type="predicted"/>
<name>A0ABR2HN10_9EUKA</name>
<comment type="caution">
    <text evidence="1">The sequence shown here is derived from an EMBL/GenBank/DDBJ whole genome shotgun (WGS) entry which is preliminary data.</text>
</comment>
<evidence type="ECO:0008006" key="3">
    <source>
        <dbReference type="Google" id="ProtNLM"/>
    </source>
</evidence>
<accession>A0ABR2HN10</accession>
<dbReference type="InterPro" id="IPR027417">
    <property type="entry name" value="P-loop_NTPase"/>
</dbReference>
<evidence type="ECO:0000313" key="1">
    <source>
        <dbReference type="EMBL" id="KAK8850084.1"/>
    </source>
</evidence>
<gene>
    <name evidence="1" type="ORF">M9Y10_018195</name>
</gene>
<reference evidence="1 2" key="1">
    <citation type="submission" date="2024-04" db="EMBL/GenBank/DDBJ databases">
        <title>Tritrichomonas musculus Genome.</title>
        <authorList>
            <person name="Alves-Ferreira E."/>
            <person name="Grigg M."/>
            <person name="Lorenzi H."/>
            <person name="Galac M."/>
        </authorList>
    </citation>
    <scope>NUCLEOTIDE SEQUENCE [LARGE SCALE GENOMIC DNA]</scope>
    <source>
        <strain evidence="1 2">EAF2021</strain>
    </source>
</reference>